<evidence type="ECO:0000256" key="4">
    <source>
        <dbReference type="ARBA" id="ARBA00023136"/>
    </source>
</evidence>
<evidence type="ECO:0000256" key="3">
    <source>
        <dbReference type="ARBA" id="ARBA00022989"/>
    </source>
</evidence>
<evidence type="ECO:0000259" key="6">
    <source>
        <dbReference type="Pfam" id="PF13664"/>
    </source>
</evidence>
<dbReference type="Pfam" id="PF13664">
    <property type="entry name" value="DUF4149"/>
    <property type="match status" value="1"/>
</dbReference>
<evidence type="ECO:0000256" key="5">
    <source>
        <dbReference type="SAM" id="Phobius"/>
    </source>
</evidence>
<evidence type="ECO:0000256" key="2">
    <source>
        <dbReference type="ARBA" id="ARBA00022692"/>
    </source>
</evidence>
<sequence length="161" mass="17375">MLPRSTDPFPDAIAAFVSLVWLGMLLGVSFLATPVKFQAPSLELDVALDVGRVTFDIFSKIELGLAALLVIATFFPRAPRAEMVFTAVAVLVVSIQAFWLLPVLEMRVEAVISGEPLPPSPHHLAYTVLEAVKAVTLVAVGLVALFRLGWRVRPEKVAGSL</sequence>
<dbReference type="EMBL" id="VSZS01000051">
    <property type="protein sequence ID" value="TYR35673.1"/>
    <property type="molecule type" value="Genomic_DNA"/>
</dbReference>
<keyword evidence="3 5" id="KW-1133">Transmembrane helix</keyword>
<evidence type="ECO:0000313" key="8">
    <source>
        <dbReference type="Proteomes" id="UP000323258"/>
    </source>
</evidence>
<dbReference type="OrthoDB" id="192334at2"/>
<gene>
    <name evidence="7" type="ORF">FY036_02070</name>
</gene>
<comment type="caution">
    <text evidence="7">The sequence shown here is derived from an EMBL/GenBank/DDBJ whole genome shotgun (WGS) entry which is preliminary data.</text>
</comment>
<proteinExistence type="predicted"/>
<keyword evidence="8" id="KW-1185">Reference proteome</keyword>
<comment type="subcellular location">
    <subcellularLocation>
        <location evidence="1">Membrane</location>
    </subcellularLocation>
</comment>
<keyword evidence="4 5" id="KW-0472">Membrane</keyword>
<evidence type="ECO:0000256" key="1">
    <source>
        <dbReference type="ARBA" id="ARBA00004370"/>
    </source>
</evidence>
<protein>
    <submittedName>
        <fullName evidence="7">DUF4149 domain-containing protein</fullName>
    </submittedName>
</protein>
<feature type="transmembrane region" description="Helical" evidence="5">
    <location>
        <begin position="124"/>
        <end position="146"/>
    </location>
</feature>
<reference evidence="7 8" key="1">
    <citation type="submission" date="2019-08" db="EMBL/GenBank/DDBJ databases">
        <authorList>
            <person name="Seo Y.L."/>
        </authorList>
    </citation>
    <scope>NUCLEOTIDE SEQUENCE [LARGE SCALE GENOMIC DNA]</scope>
    <source>
        <strain evidence="7 8">MaA-C15</strain>
    </source>
</reference>
<accession>A0A5D4H604</accession>
<dbReference type="GO" id="GO:0016020">
    <property type="term" value="C:membrane"/>
    <property type="evidence" value="ECO:0007669"/>
    <property type="project" value="UniProtKB-SubCell"/>
</dbReference>
<feature type="transmembrane region" description="Helical" evidence="5">
    <location>
        <begin position="12"/>
        <end position="37"/>
    </location>
</feature>
<keyword evidence="2 5" id="KW-0812">Transmembrane</keyword>
<feature type="transmembrane region" description="Helical" evidence="5">
    <location>
        <begin position="57"/>
        <end position="76"/>
    </location>
</feature>
<organism evidence="7 8">
    <name type="scientific">Neoaquamicrobium microcysteis</name>
    <dbReference type="NCBI Taxonomy" id="2682781"/>
    <lineage>
        <taxon>Bacteria</taxon>
        <taxon>Pseudomonadati</taxon>
        <taxon>Pseudomonadota</taxon>
        <taxon>Alphaproteobacteria</taxon>
        <taxon>Hyphomicrobiales</taxon>
        <taxon>Phyllobacteriaceae</taxon>
        <taxon>Neoaquamicrobium</taxon>
    </lineage>
</organism>
<reference evidence="7 8" key="2">
    <citation type="submission" date="2019-09" db="EMBL/GenBank/DDBJ databases">
        <title>Mesorhizobium sp. MaA-C15 isolated from Microcystis aeruginosa.</title>
        <authorList>
            <person name="Jeong S.E."/>
            <person name="Jin H.M."/>
            <person name="Jeon C.O."/>
        </authorList>
    </citation>
    <scope>NUCLEOTIDE SEQUENCE [LARGE SCALE GENOMIC DNA]</scope>
    <source>
        <strain evidence="7 8">MaA-C15</strain>
    </source>
</reference>
<evidence type="ECO:0000313" key="7">
    <source>
        <dbReference type="EMBL" id="TYR35673.1"/>
    </source>
</evidence>
<feature type="domain" description="TMEM205-like" evidence="6">
    <location>
        <begin position="20"/>
        <end position="104"/>
    </location>
</feature>
<feature type="transmembrane region" description="Helical" evidence="5">
    <location>
        <begin position="83"/>
        <end position="104"/>
    </location>
</feature>
<dbReference type="AlphaFoldDB" id="A0A5D4H604"/>
<dbReference type="InterPro" id="IPR025423">
    <property type="entry name" value="TMEM205-like"/>
</dbReference>
<dbReference type="Proteomes" id="UP000323258">
    <property type="component" value="Unassembled WGS sequence"/>
</dbReference>
<name>A0A5D4H604_9HYPH</name>